<dbReference type="Pfam" id="PF00990">
    <property type="entry name" value="GGDEF"/>
    <property type="match status" value="1"/>
</dbReference>
<evidence type="ECO:0000256" key="1">
    <source>
        <dbReference type="ARBA" id="ARBA00012528"/>
    </source>
</evidence>
<keyword evidence="3" id="KW-0812">Transmembrane</keyword>
<feature type="transmembrane region" description="Helical" evidence="3">
    <location>
        <begin position="85"/>
        <end position="103"/>
    </location>
</feature>
<dbReference type="Gene3D" id="3.30.70.270">
    <property type="match status" value="1"/>
</dbReference>
<feature type="transmembrane region" description="Helical" evidence="3">
    <location>
        <begin position="58"/>
        <end position="79"/>
    </location>
</feature>
<feature type="transmembrane region" description="Helical" evidence="3">
    <location>
        <begin position="203"/>
        <end position="227"/>
    </location>
</feature>
<comment type="catalytic activity">
    <reaction evidence="2">
        <text>2 GTP = 3',3'-c-di-GMP + 2 diphosphate</text>
        <dbReference type="Rhea" id="RHEA:24898"/>
        <dbReference type="ChEBI" id="CHEBI:33019"/>
        <dbReference type="ChEBI" id="CHEBI:37565"/>
        <dbReference type="ChEBI" id="CHEBI:58805"/>
        <dbReference type="EC" id="2.7.7.65"/>
    </reaction>
</comment>
<accession>A0A6A7N9M7</accession>
<feature type="transmembrane region" description="Helical" evidence="3">
    <location>
        <begin position="166"/>
        <end position="183"/>
    </location>
</feature>
<dbReference type="PROSITE" id="PS50887">
    <property type="entry name" value="GGDEF"/>
    <property type="match status" value="1"/>
</dbReference>
<reference evidence="5 6" key="1">
    <citation type="submission" date="2019-10" db="EMBL/GenBank/DDBJ databases">
        <title>Two novel species isolated from a subtropical stream in China.</title>
        <authorList>
            <person name="Lu H."/>
        </authorList>
    </citation>
    <scope>NUCLEOTIDE SEQUENCE [LARGE SCALE GENOMIC DNA]</scope>
    <source>
        <strain evidence="5 6">FT29W</strain>
    </source>
</reference>
<dbReference type="SUPFAM" id="SSF55073">
    <property type="entry name" value="Nucleotide cyclase"/>
    <property type="match status" value="1"/>
</dbReference>
<sequence length="398" mass="43728">MDDCHWPWAEIHWGILRTESGVLNLDTLLLVQVCITLLTTALLVASACYTGSPAEQRWWAAGNLVVSLGLAMTNMYGVPDILNTIIGYGVIALGIGLVQRGLRVYCSEIPRWREVVVVTVVALLIPAYFTLVVPSLRARLCYSGFYFALLNWLCAATLARHGGWRGIVISVAGFTVLGMALFARGMNMVFHSDPADVPGSLVMGASMLAIPLAQVCIAFGLILMVMWRYAERLRKLSTLDALTGALNRAGLEIQGKRVGLRAQRGRRSLAVIMIDVDFFKNINDTYGHPVGDEVLRHMARILRLELRPYDLLARFGGEEFVLVLDGLNRDAAIKVAERLRARIELELVEIDALSVRYTASVGVVSSDEHGYDLIRLISAGDAAMYEAKRAGRNRVIGG</sequence>
<feature type="transmembrane region" description="Helical" evidence="3">
    <location>
        <begin position="142"/>
        <end position="159"/>
    </location>
</feature>
<dbReference type="PANTHER" id="PTHR45138">
    <property type="entry name" value="REGULATORY COMPONENTS OF SENSORY TRANSDUCTION SYSTEM"/>
    <property type="match status" value="1"/>
</dbReference>
<protein>
    <recommendedName>
        <fullName evidence="1">diguanylate cyclase</fullName>
        <ecNumber evidence="1">2.7.7.65</ecNumber>
    </recommendedName>
</protein>
<dbReference type="SMART" id="SM00267">
    <property type="entry name" value="GGDEF"/>
    <property type="match status" value="1"/>
</dbReference>
<keyword evidence="6" id="KW-1185">Reference proteome</keyword>
<gene>
    <name evidence="5" type="ORF">GEV02_26700</name>
</gene>
<dbReference type="InterPro" id="IPR029787">
    <property type="entry name" value="Nucleotide_cyclase"/>
</dbReference>
<evidence type="ECO:0000313" key="5">
    <source>
        <dbReference type="EMBL" id="MQA41741.1"/>
    </source>
</evidence>
<dbReference type="InterPro" id="IPR043128">
    <property type="entry name" value="Rev_trsase/Diguanyl_cyclase"/>
</dbReference>
<dbReference type="FunFam" id="3.30.70.270:FF:000001">
    <property type="entry name" value="Diguanylate cyclase domain protein"/>
    <property type="match status" value="1"/>
</dbReference>
<evidence type="ECO:0000313" key="6">
    <source>
        <dbReference type="Proteomes" id="UP000440498"/>
    </source>
</evidence>
<feature type="transmembrane region" description="Helical" evidence="3">
    <location>
        <begin position="115"/>
        <end position="136"/>
    </location>
</feature>
<dbReference type="GO" id="GO:0052621">
    <property type="term" value="F:diguanylate cyclase activity"/>
    <property type="evidence" value="ECO:0007669"/>
    <property type="project" value="UniProtKB-EC"/>
</dbReference>
<dbReference type="InterPro" id="IPR050469">
    <property type="entry name" value="Diguanylate_Cyclase"/>
</dbReference>
<dbReference type="EMBL" id="WHUG01000015">
    <property type="protein sequence ID" value="MQA41741.1"/>
    <property type="molecule type" value="Genomic_DNA"/>
</dbReference>
<evidence type="ECO:0000256" key="2">
    <source>
        <dbReference type="ARBA" id="ARBA00034247"/>
    </source>
</evidence>
<proteinExistence type="predicted"/>
<dbReference type="InterPro" id="IPR000160">
    <property type="entry name" value="GGDEF_dom"/>
</dbReference>
<evidence type="ECO:0000259" key="4">
    <source>
        <dbReference type="PROSITE" id="PS50887"/>
    </source>
</evidence>
<name>A0A6A7N9M7_9BURK</name>
<keyword evidence="3" id="KW-1133">Transmembrane helix</keyword>
<dbReference type="EC" id="2.7.7.65" evidence="1"/>
<feature type="domain" description="GGDEF" evidence="4">
    <location>
        <begin position="267"/>
        <end position="398"/>
    </location>
</feature>
<feature type="transmembrane region" description="Helical" evidence="3">
    <location>
        <begin position="29"/>
        <end position="51"/>
    </location>
</feature>
<comment type="caution">
    <text evidence="5">The sequence shown here is derived from an EMBL/GenBank/DDBJ whole genome shotgun (WGS) entry which is preliminary data.</text>
</comment>
<dbReference type="NCBIfam" id="TIGR00254">
    <property type="entry name" value="GGDEF"/>
    <property type="match status" value="1"/>
</dbReference>
<dbReference type="AlphaFoldDB" id="A0A6A7N9M7"/>
<organism evidence="5 6">
    <name type="scientific">Rugamonas aquatica</name>
    <dbReference type="NCBI Taxonomy" id="2743357"/>
    <lineage>
        <taxon>Bacteria</taxon>
        <taxon>Pseudomonadati</taxon>
        <taxon>Pseudomonadota</taxon>
        <taxon>Betaproteobacteria</taxon>
        <taxon>Burkholderiales</taxon>
        <taxon>Oxalobacteraceae</taxon>
        <taxon>Telluria group</taxon>
        <taxon>Rugamonas</taxon>
    </lineage>
</organism>
<dbReference type="CDD" id="cd01949">
    <property type="entry name" value="GGDEF"/>
    <property type="match status" value="1"/>
</dbReference>
<evidence type="ECO:0000256" key="3">
    <source>
        <dbReference type="SAM" id="Phobius"/>
    </source>
</evidence>
<dbReference type="PANTHER" id="PTHR45138:SF9">
    <property type="entry name" value="DIGUANYLATE CYCLASE DGCM-RELATED"/>
    <property type="match status" value="1"/>
</dbReference>
<keyword evidence="3" id="KW-0472">Membrane</keyword>
<dbReference type="Proteomes" id="UP000440498">
    <property type="component" value="Unassembled WGS sequence"/>
</dbReference>